<dbReference type="GO" id="GO:0005524">
    <property type="term" value="F:ATP binding"/>
    <property type="evidence" value="ECO:0007669"/>
    <property type="project" value="UniProtKB-KW"/>
</dbReference>
<dbReference type="CDD" id="cd00082">
    <property type="entry name" value="HisKA"/>
    <property type="match status" value="1"/>
</dbReference>
<dbReference type="InterPro" id="IPR003594">
    <property type="entry name" value="HATPase_dom"/>
</dbReference>
<dbReference type="Pfam" id="PF00512">
    <property type="entry name" value="HisKA"/>
    <property type="match status" value="1"/>
</dbReference>
<evidence type="ECO:0000256" key="7">
    <source>
        <dbReference type="SAM" id="Phobius"/>
    </source>
</evidence>
<feature type="domain" description="Histidine kinase" evidence="8">
    <location>
        <begin position="241"/>
        <end position="462"/>
    </location>
</feature>
<dbReference type="SMART" id="SM00387">
    <property type="entry name" value="HATPase_c"/>
    <property type="match status" value="1"/>
</dbReference>
<evidence type="ECO:0000259" key="8">
    <source>
        <dbReference type="PROSITE" id="PS50109"/>
    </source>
</evidence>
<keyword evidence="9" id="KW-0067">ATP-binding</keyword>
<keyword evidence="7" id="KW-0472">Membrane</keyword>
<comment type="catalytic activity">
    <reaction evidence="1">
        <text>ATP + protein L-histidine = ADP + protein N-phospho-L-histidine.</text>
        <dbReference type="EC" id="2.7.13.3"/>
    </reaction>
</comment>
<keyword evidence="6" id="KW-0902">Two-component regulatory system</keyword>
<dbReference type="InterPro" id="IPR036097">
    <property type="entry name" value="HisK_dim/P_sf"/>
</dbReference>
<dbReference type="Proteomes" id="UP001060336">
    <property type="component" value="Chromosome"/>
</dbReference>
<keyword evidence="9" id="KW-0547">Nucleotide-binding</keyword>
<feature type="transmembrane region" description="Helical" evidence="7">
    <location>
        <begin position="6"/>
        <end position="25"/>
    </location>
</feature>
<dbReference type="KEGG" id="naci:NUH88_03185"/>
<evidence type="ECO:0000256" key="3">
    <source>
        <dbReference type="ARBA" id="ARBA00022553"/>
    </source>
</evidence>
<dbReference type="PANTHER" id="PTHR43711">
    <property type="entry name" value="TWO-COMPONENT HISTIDINE KINASE"/>
    <property type="match status" value="1"/>
</dbReference>
<evidence type="ECO:0000313" key="10">
    <source>
        <dbReference type="Proteomes" id="UP001060336"/>
    </source>
</evidence>
<keyword evidence="7" id="KW-0812">Transmembrane</keyword>
<protein>
    <recommendedName>
        <fullName evidence="2">histidine kinase</fullName>
        <ecNumber evidence="2">2.7.13.3</ecNumber>
    </recommendedName>
</protein>
<reference evidence="9" key="1">
    <citation type="submission" date="2022-08" db="EMBL/GenBank/DDBJ databases">
        <title>Nisaea acidiphila sp. nov., isolated from a marine algal debris and emended description of the genus Nisaea Urios et al. 2008.</title>
        <authorList>
            <person name="Kwon K."/>
        </authorList>
    </citation>
    <scope>NUCLEOTIDE SEQUENCE</scope>
    <source>
        <strain evidence="9">MEBiC11861</strain>
    </source>
</reference>
<dbReference type="Pfam" id="PF02518">
    <property type="entry name" value="HATPase_c"/>
    <property type="match status" value="1"/>
</dbReference>
<dbReference type="GO" id="GO:0000155">
    <property type="term" value="F:phosphorelay sensor kinase activity"/>
    <property type="evidence" value="ECO:0007669"/>
    <property type="project" value="InterPro"/>
</dbReference>
<dbReference type="InterPro" id="IPR005467">
    <property type="entry name" value="His_kinase_dom"/>
</dbReference>
<evidence type="ECO:0000256" key="4">
    <source>
        <dbReference type="ARBA" id="ARBA00022679"/>
    </source>
</evidence>
<sequence>MTRGGYLSFGLAFGALLIIVGLYFIREIERIPIRVSESDQTMLRADAIRHAFKVSLLSSRSYEAYLTYLKTGREEDRQQGISLGKAAIGFAASALSNDHPVADQVVPLIRANLAILEKSSSPDAAAASLPVFAANMRSINRETGEIEQGIWQSFQKDFVEFQTSEQRALIAYQLAAALAIGTLLVVVFFFLRQRALLRLIETREEDLEEMIELRNDELDLLRETQAAAQAADRAKTEFLALMSHELRTPLNAIVGFSEIVKSGDQNWVTSEKTIEYAAAIHSAGLHLLNVINDILDLTKIEAGETEINETRLDVSRSLQRASGLLLQRAVQKGLTVQSETDEDLPDLIADERLVFQILINLLSNAIKFTGEGGEIILFAARSKDGGLDLGVRDSGVGIAEEDIPKVMQPFAQLRRNSSVTHEGTGLGLPLSRRFAELHGASVSIESEEDVGTTVTVHFPESRVTSEAVEAPVPQIESAGA</sequence>
<dbReference type="InterPro" id="IPR003661">
    <property type="entry name" value="HisK_dim/P_dom"/>
</dbReference>
<dbReference type="EC" id="2.7.13.3" evidence="2"/>
<dbReference type="PANTHER" id="PTHR43711:SF26">
    <property type="entry name" value="SENSOR HISTIDINE KINASE RCSC"/>
    <property type="match status" value="1"/>
</dbReference>
<proteinExistence type="predicted"/>
<evidence type="ECO:0000256" key="1">
    <source>
        <dbReference type="ARBA" id="ARBA00000085"/>
    </source>
</evidence>
<feature type="transmembrane region" description="Helical" evidence="7">
    <location>
        <begin position="169"/>
        <end position="191"/>
    </location>
</feature>
<dbReference type="EMBL" id="CP102480">
    <property type="protein sequence ID" value="UUX50707.1"/>
    <property type="molecule type" value="Genomic_DNA"/>
</dbReference>
<dbReference type="InterPro" id="IPR050736">
    <property type="entry name" value="Sensor_HK_Regulatory"/>
</dbReference>
<dbReference type="PRINTS" id="PR00344">
    <property type="entry name" value="BCTRLSENSOR"/>
</dbReference>
<dbReference type="SUPFAM" id="SSF47384">
    <property type="entry name" value="Homodimeric domain of signal transducing histidine kinase"/>
    <property type="match status" value="1"/>
</dbReference>
<dbReference type="PROSITE" id="PS50109">
    <property type="entry name" value="HIS_KIN"/>
    <property type="match status" value="1"/>
</dbReference>
<evidence type="ECO:0000256" key="5">
    <source>
        <dbReference type="ARBA" id="ARBA00022777"/>
    </source>
</evidence>
<dbReference type="Gene3D" id="1.10.287.130">
    <property type="match status" value="1"/>
</dbReference>
<evidence type="ECO:0000256" key="6">
    <source>
        <dbReference type="ARBA" id="ARBA00023012"/>
    </source>
</evidence>
<keyword evidence="5" id="KW-0418">Kinase</keyword>
<dbReference type="RefSeq" id="WP_257769928.1">
    <property type="nucleotide sequence ID" value="NZ_CP102480.1"/>
</dbReference>
<dbReference type="Gene3D" id="3.30.565.10">
    <property type="entry name" value="Histidine kinase-like ATPase, C-terminal domain"/>
    <property type="match status" value="1"/>
</dbReference>
<dbReference type="AlphaFoldDB" id="A0A9J7ASQ7"/>
<keyword evidence="10" id="KW-1185">Reference proteome</keyword>
<dbReference type="InterPro" id="IPR036890">
    <property type="entry name" value="HATPase_C_sf"/>
</dbReference>
<organism evidence="9 10">
    <name type="scientific">Nisaea acidiphila</name>
    <dbReference type="NCBI Taxonomy" id="1862145"/>
    <lineage>
        <taxon>Bacteria</taxon>
        <taxon>Pseudomonadati</taxon>
        <taxon>Pseudomonadota</taxon>
        <taxon>Alphaproteobacteria</taxon>
        <taxon>Rhodospirillales</taxon>
        <taxon>Thalassobaculaceae</taxon>
        <taxon>Nisaea</taxon>
    </lineage>
</organism>
<dbReference type="InterPro" id="IPR004358">
    <property type="entry name" value="Sig_transdc_His_kin-like_C"/>
</dbReference>
<dbReference type="SUPFAM" id="SSF55874">
    <property type="entry name" value="ATPase domain of HSP90 chaperone/DNA topoisomerase II/histidine kinase"/>
    <property type="match status" value="1"/>
</dbReference>
<accession>A0A9J7ASQ7</accession>
<gene>
    <name evidence="9" type="ORF">NUH88_03185</name>
</gene>
<keyword evidence="3" id="KW-0597">Phosphoprotein</keyword>
<keyword evidence="7" id="KW-1133">Transmembrane helix</keyword>
<name>A0A9J7ASQ7_9PROT</name>
<evidence type="ECO:0000256" key="2">
    <source>
        <dbReference type="ARBA" id="ARBA00012438"/>
    </source>
</evidence>
<dbReference type="SMART" id="SM00388">
    <property type="entry name" value="HisKA"/>
    <property type="match status" value="1"/>
</dbReference>
<keyword evidence="4" id="KW-0808">Transferase</keyword>
<evidence type="ECO:0000313" key="9">
    <source>
        <dbReference type="EMBL" id="UUX50707.1"/>
    </source>
</evidence>